<evidence type="ECO:0000259" key="2">
    <source>
        <dbReference type="Pfam" id="PF03968"/>
    </source>
</evidence>
<dbReference type="KEGG" id="paca:ID47_06585"/>
<dbReference type="AlphaFoldDB" id="A0A077ATI2"/>
<name>A0A077ATI2_9PROT</name>
<dbReference type="GO" id="GO:0017089">
    <property type="term" value="F:glycolipid transfer activity"/>
    <property type="evidence" value="ECO:0007669"/>
    <property type="project" value="TreeGrafter"/>
</dbReference>
<reference evidence="3 4" key="1">
    <citation type="submission" date="2014-07" db="EMBL/GenBank/DDBJ databases">
        <title>Comparative genomic insights into amoeba endosymbionts belonging to the families of Holosporaceae and Candidatus Midichloriaceae within Rickettsiales.</title>
        <authorList>
            <person name="Wang Z."/>
            <person name="Wu M."/>
        </authorList>
    </citation>
    <scope>NUCLEOTIDE SEQUENCE [LARGE SCALE GENOMIC DNA]</scope>
    <source>
        <strain evidence="3">PRA3</strain>
    </source>
</reference>
<dbReference type="InterPro" id="IPR052037">
    <property type="entry name" value="LPS_export_LptA"/>
</dbReference>
<protein>
    <recommendedName>
        <fullName evidence="2">Organic solvent tolerance-like N-terminal domain-containing protein</fullName>
    </recommendedName>
</protein>
<feature type="domain" description="Organic solvent tolerance-like N-terminal" evidence="2">
    <location>
        <begin position="27"/>
        <end position="146"/>
    </location>
</feature>
<gene>
    <name evidence="3" type="ORF">ID47_06585</name>
</gene>
<dbReference type="PANTHER" id="PTHR36504:SF1">
    <property type="entry name" value="LIPOPOLYSACCHARIDE EXPORT SYSTEM PROTEIN LPTA"/>
    <property type="match status" value="1"/>
</dbReference>
<dbReference type="Gene3D" id="2.60.450.10">
    <property type="entry name" value="Lipopolysaccharide (LPS) transport protein A like domain"/>
    <property type="match status" value="1"/>
</dbReference>
<dbReference type="InterPro" id="IPR005653">
    <property type="entry name" value="OstA-like_N"/>
</dbReference>
<accession>A0A077ATI2</accession>
<dbReference type="GO" id="GO:0009279">
    <property type="term" value="C:cell outer membrane"/>
    <property type="evidence" value="ECO:0007669"/>
    <property type="project" value="TreeGrafter"/>
</dbReference>
<evidence type="ECO:0000256" key="1">
    <source>
        <dbReference type="ARBA" id="ARBA00022729"/>
    </source>
</evidence>
<dbReference type="STRING" id="91604.ID47_06585"/>
<dbReference type="eggNOG" id="COG1934">
    <property type="taxonomic scope" value="Bacteria"/>
</dbReference>
<keyword evidence="1" id="KW-0732">Signal</keyword>
<evidence type="ECO:0000313" key="4">
    <source>
        <dbReference type="Proteomes" id="UP000028926"/>
    </source>
</evidence>
<dbReference type="GO" id="GO:0030288">
    <property type="term" value="C:outer membrane-bounded periplasmic space"/>
    <property type="evidence" value="ECO:0007669"/>
    <property type="project" value="TreeGrafter"/>
</dbReference>
<evidence type="ECO:0000313" key="3">
    <source>
        <dbReference type="EMBL" id="AIK96482.1"/>
    </source>
</evidence>
<sequence>MLKNTVWLLMLSAALSQPNEHNNTIRIISDTMECDQQKNICIATGNAFAEHPHDPDKRTIRAEKFIALFEKMNQNAQLKKGETNKSDLNKIEAHGHVVITDKDTVILCDTAIYDHPTQTIELFGNVKITNEQNQLNGTYGHADLKTKKYRVTNKGSQVEGLFVNANKKAKK</sequence>
<dbReference type="RefSeq" id="WP_038464927.1">
    <property type="nucleotide sequence ID" value="NZ_CP008941.1"/>
</dbReference>
<dbReference type="GO" id="GO:0015920">
    <property type="term" value="P:lipopolysaccharide transport"/>
    <property type="evidence" value="ECO:0007669"/>
    <property type="project" value="TreeGrafter"/>
</dbReference>
<dbReference type="Proteomes" id="UP000028926">
    <property type="component" value="Chromosome"/>
</dbReference>
<dbReference type="OrthoDB" id="8450043at2"/>
<dbReference type="HOGENOM" id="CLU_1560164_0_0_5"/>
<keyword evidence="4" id="KW-1185">Reference proteome</keyword>
<dbReference type="EMBL" id="CP008941">
    <property type="protein sequence ID" value="AIK96482.1"/>
    <property type="molecule type" value="Genomic_DNA"/>
</dbReference>
<dbReference type="Pfam" id="PF03968">
    <property type="entry name" value="LptD_N"/>
    <property type="match status" value="1"/>
</dbReference>
<proteinExistence type="predicted"/>
<organism evidence="3 4">
    <name type="scientific">Candidatus Odyssella acanthamoebae</name>
    <dbReference type="NCBI Taxonomy" id="91604"/>
    <lineage>
        <taxon>Bacteria</taxon>
        <taxon>Pseudomonadati</taxon>
        <taxon>Pseudomonadota</taxon>
        <taxon>Alphaproteobacteria</taxon>
        <taxon>Holosporales</taxon>
        <taxon>Candidatus Paracaedibacteraceae</taxon>
        <taxon>Candidatus Odyssella</taxon>
    </lineage>
</organism>
<dbReference type="PANTHER" id="PTHR36504">
    <property type="entry name" value="LIPOPOLYSACCHARIDE EXPORT SYSTEM PROTEIN LPTA"/>
    <property type="match status" value="1"/>
</dbReference>